<protein>
    <submittedName>
        <fullName evidence="1">Uncharacterized protein</fullName>
    </submittedName>
</protein>
<name>A0A0F9GFP3_9ZZZZ</name>
<dbReference type="AlphaFoldDB" id="A0A0F9GFP3"/>
<accession>A0A0F9GFP3</accession>
<feature type="non-terminal residue" evidence="1">
    <location>
        <position position="194"/>
    </location>
</feature>
<evidence type="ECO:0000313" key="1">
    <source>
        <dbReference type="EMBL" id="KKL89376.1"/>
    </source>
</evidence>
<organism evidence="1">
    <name type="scientific">marine sediment metagenome</name>
    <dbReference type="NCBI Taxonomy" id="412755"/>
    <lineage>
        <taxon>unclassified sequences</taxon>
        <taxon>metagenomes</taxon>
        <taxon>ecological metagenomes</taxon>
    </lineage>
</organism>
<comment type="caution">
    <text evidence="1">The sequence shown here is derived from an EMBL/GenBank/DDBJ whole genome shotgun (WGS) entry which is preliminary data.</text>
</comment>
<gene>
    <name evidence="1" type="ORF">LCGC14_1915290</name>
</gene>
<dbReference type="EMBL" id="LAZR01020302">
    <property type="protein sequence ID" value="KKL89376.1"/>
    <property type="molecule type" value="Genomic_DNA"/>
</dbReference>
<sequence>MPEIKKGTTDVTRYVMVVDSADGSPETGATITSFDLQYTRTQSTPAAKVDATALASTNSVHAANKMIEVDATSSPGLYRVDWPDAAFASGVDHVILVVTQTGFAPAVEEVTLVDNVIADALDGSDRVDVGSWLGTAVTLGNGAPDVNVASTDDIDLSATQKTSVNTEVDGALNTAVPGAPTAHSINERIKAIDD</sequence>
<reference evidence="1" key="1">
    <citation type="journal article" date="2015" name="Nature">
        <title>Complex archaea that bridge the gap between prokaryotes and eukaryotes.</title>
        <authorList>
            <person name="Spang A."/>
            <person name="Saw J.H."/>
            <person name="Jorgensen S.L."/>
            <person name="Zaremba-Niedzwiedzka K."/>
            <person name="Martijn J."/>
            <person name="Lind A.E."/>
            <person name="van Eijk R."/>
            <person name="Schleper C."/>
            <person name="Guy L."/>
            <person name="Ettema T.J."/>
        </authorList>
    </citation>
    <scope>NUCLEOTIDE SEQUENCE</scope>
</reference>
<proteinExistence type="predicted"/>